<comment type="caution">
    <text evidence="1">The sequence shown here is derived from an EMBL/GenBank/DDBJ whole genome shotgun (WGS) entry which is preliminary data.</text>
</comment>
<keyword evidence="2" id="KW-1185">Reference proteome</keyword>
<evidence type="ECO:0000313" key="2">
    <source>
        <dbReference type="Proteomes" id="UP001517367"/>
    </source>
</evidence>
<gene>
    <name evidence="1" type="ORF">E5L68_015885</name>
</gene>
<dbReference type="Proteomes" id="UP001517367">
    <property type="component" value="Unassembled WGS sequence"/>
</dbReference>
<proteinExistence type="predicted"/>
<evidence type="ECO:0000313" key="1">
    <source>
        <dbReference type="EMBL" id="MFN0292877.1"/>
    </source>
</evidence>
<organism evidence="1 2">
    <name type="scientific">Pedobacter helvus</name>
    <dbReference type="NCBI Taxonomy" id="2563444"/>
    <lineage>
        <taxon>Bacteria</taxon>
        <taxon>Pseudomonadati</taxon>
        <taxon>Bacteroidota</taxon>
        <taxon>Sphingobacteriia</taxon>
        <taxon>Sphingobacteriales</taxon>
        <taxon>Sphingobacteriaceae</taxon>
        <taxon>Pedobacter</taxon>
    </lineage>
</organism>
<sequence>MVYKRLKLDLLAVMRHLVTISLVFFSLSHLAKAERMDGLRYLTERYCAKTQTTVEQSAVRSVQDLQDLPHFILSNNQLSAIGVISNKNCSKYNITNQPLLYAAELENPRNNSP</sequence>
<accession>A0ABW9JKF4</accession>
<reference evidence="1 2" key="1">
    <citation type="submission" date="2024-12" db="EMBL/GenBank/DDBJ databases">
        <authorList>
            <person name="Hu S."/>
        </authorList>
    </citation>
    <scope>NUCLEOTIDE SEQUENCE [LARGE SCALE GENOMIC DNA]</scope>
    <source>
        <strain evidence="1 2">P-25</strain>
    </source>
</reference>
<protein>
    <submittedName>
        <fullName evidence="1">Uncharacterized protein</fullName>
    </submittedName>
</protein>
<name>A0ABW9JKF4_9SPHI</name>
<dbReference type="EMBL" id="SRMP02000034">
    <property type="protein sequence ID" value="MFN0292877.1"/>
    <property type="molecule type" value="Genomic_DNA"/>
</dbReference>